<keyword evidence="16" id="KW-0168">Coated pit</keyword>
<keyword evidence="6 23" id="KW-0812">Transmembrane</keyword>
<accession>L9KJI9</accession>
<dbReference type="InterPro" id="IPR002172">
    <property type="entry name" value="LDrepeatLR_classA_rpt"/>
</dbReference>
<dbReference type="FunFam" id="4.10.400.10:FF:000057">
    <property type="entry name" value="Very low density lipoprotein receptor"/>
    <property type="match status" value="1"/>
</dbReference>
<keyword evidence="10" id="KW-0445">Lipid transport</keyword>
<feature type="disulfide bond" evidence="21">
    <location>
        <begin position="246"/>
        <end position="264"/>
    </location>
</feature>
<dbReference type="GO" id="GO:0016324">
    <property type="term" value="C:apical plasma membrane"/>
    <property type="evidence" value="ECO:0007669"/>
    <property type="project" value="TreeGrafter"/>
</dbReference>
<evidence type="ECO:0000256" key="1">
    <source>
        <dbReference type="ARBA" id="ARBA00004600"/>
    </source>
</evidence>
<evidence type="ECO:0000256" key="23">
    <source>
        <dbReference type="SAM" id="Phobius"/>
    </source>
</evidence>
<evidence type="ECO:0000256" key="24">
    <source>
        <dbReference type="SAM" id="SignalP"/>
    </source>
</evidence>
<name>L9KJI9_TUPCH</name>
<evidence type="ECO:0000256" key="19">
    <source>
        <dbReference type="ARBA" id="ARBA00046288"/>
    </source>
</evidence>
<dbReference type="Gene3D" id="2.120.10.30">
    <property type="entry name" value="TolB, C-terminal domain"/>
    <property type="match status" value="2"/>
</dbReference>
<evidence type="ECO:0000256" key="16">
    <source>
        <dbReference type="ARBA" id="ARBA00023176"/>
    </source>
</evidence>
<feature type="disulfide bond" evidence="21">
    <location>
        <begin position="258"/>
        <end position="273"/>
    </location>
</feature>
<evidence type="ECO:0000256" key="15">
    <source>
        <dbReference type="ARBA" id="ARBA00023170"/>
    </source>
</evidence>
<dbReference type="SUPFAM" id="SSF57424">
    <property type="entry name" value="LDL receptor-like module"/>
    <property type="match status" value="8"/>
</dbReference>
<dbReference type="InterPro" id="IPR036055">
    <property type="entry name" value="LDL_receptor-like_sf"/>
</dbReference>
<dbReference type="InterPro" id="IPR000033">
    <property type="entry name" value="LDLR_classB_rpt"/>
</dbReference>
<dbReference type="FunCoup" id="L9KJI9">
    <property type="interactions" value="207"/>
</dbReference>
<dbReference type="FunFam" id="4.10.400.10:FF:000051">
    <property type="entry name" value="Very low density lipoprotein receptor"/>
    <property type="match status" value="1"/>
</dbReference>
<dbReference type="GO" id="GO:0006898">
    <property type="term" value="P:receptor-mediated endocytosis"/>
    <property type="evidence" value="ECO:0007669"/>
    <property type="project" value="TreeGrafter"/>
</dbReference>
<dbReference type="InterPro" id="IPR018097">
    <property type="entry name" value="EGF_Ca-bd_CS"/>
</dbReference>
<evidence type="ECO:0000256" key="2">
    <source>
        <dbReference type="ARBA" id="ARBA00022448"/>
    </source>
</evidence>
<dbReference type="CDD" id="cd00054">
    <property type="entry name" value="EGF_CA"/>
    <property type="match status" value="1"/>
</dbReference>
<dbReference type="InterPro" id="IPR051221">
    <property type="entry name" value="LDLR-related"/>
</dbReference>
<dbReference type="FunFam" id="4.10.400.10:FF:000025">
    <property type="entry name" value="Very low density lipoprotein receptor"/>
    <property type="match status" value="1"/>
</dbReference>
<evidence type="ECO:0000313" key="27">
    <source>
        <dbReference type="Proteomes" id="UP000011518"/>
    </source>
</evidence>
<dbReference type="EMBL" id="KB320796">
    <property type="protein sequence ID" value="ELW63090.1"/>
    <property type="molecule type" value="Genomic_DNA"/>
</dbReference>
<dbReference type="FunFam" id="2.10.25.10:FF:000009">
    <property type="entry name" value="Low-density lipoprotein receptor isoform 1"/>
    <property type="match status" value="1"/>
</dbReference>
<dbReference type="SMART" id="SM00181">
    <property type="entry name" value="EGF"/>
    <property type="match status" value="4"/>
</dbReference>
<dbReference type="PRINTS" id="PR00261">
    <property type="entry name" value="LDLRECEPTOR"/>
</dbReference>
<dbReference type="SMART" id="SM00135">
    <property type="entry name" value="LY"/>
    <property type="match status" value="6"/>
</dbReference>
<dbReference type="PROSITE" id="PS01187">
    <property type="entry name" value="EGF_CA"/>
    <property type="match status" value="1"/>
</dbReference>
<dbReference type="GO" id="GO:0005509">
    <property type="term" value="F:calcium ion binding"/>
    <property type="evidence" value="ECO:0007669"/>
    <property type="project" value="InterPro"/>
</dbReference>
<reference evidence="27" key="1">
    <citation type="submission" date="2012-07" db="EMBL/GenBank/DDBJ databases">
        <title>Genome of the Chinese tree shrew, a rising model animal genetically related to primates.</title>
        <authorList>
            <person name="Zhang G."/>
            <person name="Fan Y."/>
            <person name="Yao Y."/>
            <person name="Huang Z."/>
        </authorList>
    </citation>
    <scope>NUCLEOTIDE SEQUENCE [LARGE SCALE GENOMIC DNA]</scope>
</reference>
<evidence type="ECO:0000256" key="13">
    <source>
        <dbReference type="ARBA" id="ARBA00023157"/>
    </source>
</evidence>
<feature type="disulfide bond" evidence="21">
    <location>
        <begin position="326"/>
        <end position="344"/>
    </location>
</feature>
<dbReference type="GO" id="GO:0007399">
    <property type="term" value="P:nervous system development"/>
    <property type="evidence" value="ECO:0007669"/>
    <property type="project" value="UniProtKB-ARBA"/>
</dbReference>
<keyword evidence="2" id="KW-0813">Transport</keyword>
<evidence type="ECO:0000256" key="14">
    <source>
        <dbReference type="ARBA" id="ARBA00023166"/>
    </source>
</evidence>
<dbReference type="PANTHER" id="PTHR22722:SF15">
    <property type="entry name" value="LOW-DENSITY LIPOPROTEIN RECEPTOR-RELATED"/>
    <property type="match status" value="1"/>
</dbReference>
<evidence type="ECO:0000259" key="25">
    <source>
        <dbReference type="PROSITE" id="PS50026"/>
    </source>
</evidence>
<gene>
    <name evidence="26" type="ORF">TREES_T100009995</name>
</gene>
<evidence type="ECO:0000256" key="6">
    <source>
        <dbReference type="ARBA" id="ARBA00022692"/>
    </source>
</evidence>
<sequence>MGTSARWVLWLLLALCWASPESGATGTGRKLKCEPSQFQCTNGRCITQLWKCDGDEDCADGSDEKNCVKKTCAESDFVCNNGQCVPNRWQCDGDPDCEDGSDESPEQCHMRTCRISEISCGARSTLCIPVSWRCDGENDCDSGEDEENCGNITCSADEFTCSSGRCISRNFVCNGQDDCNDGSDELDCAPPTCSAHEFQCSTSSCIPLSWVCDDDADCSDQSDESLEQCGRQPVIHTKCPASEIQCGSGECIHKKWRCDGDPDCKDGSDEVNCPSRTCRPDQFECEDGSCIHGSRQCNGIRDCVDGSDEVNCKNVNQCLGPGKFKCRSGECIDISKVCNQEQDCRDWSDEPLKECHVNECLVNNGGCSHICKDLVIGYECDCAAGFELIDRKTCGDIDECQNPGICSQICINLKGGYKCECSRGYQMDLATGVCKAVGKEPSLIFTNRRDIRKIGLERKEYIQLVEQLRNTVALDADIAAQKLFWADLSQKAIFSASIDDKVGRHVKMIDNVYNPAAIAVDWVYKTIYWTDAASKTISVATLDGTKRKFLFNSDLREPASIAVDPLSGFVSVFPITLPFGCYLFTGQTGVNQLRSKRMNGFDRRPLVTVDIQWPNGITLDLIKSRLYWLDSKLHMLSSVDLNGQDRRIVLKSLEFLAHPLALTIFEDRVYWIDGENEAVYGANKFTGSELATLVNNLNDAQDIIVYHELVQPSDLIKSRLYWLDSKLHMLSSVDLNGQDRRIVLKSLEFLAHPLALTIFEDRVYWIDGENEAVYGANKFTGSELATLVNNLNDAQDIIVYHELVQPSGINVTTAVSEVSVPPKGTSAAWAILPLLLLVMAAVGGYLMWRNWQHKNMKSMNFDNPVYLKTTEEDLSIDIGRHSASVGHTYPALTTLQPCHHNTMTSSNMKSMNFDNPVYLKTTEEDLSIDIGRHSASVGHTYPAISVVSTDDDLA</sequence>
<dbReference type="Pfam" id="PF07645">
    <property type="entry name" value="EGF_CA"/>
    <property type="match status" value="1"/>
</dbReference>
<dbReference type="Pfam" id="PF14670">
    <property type="entry name" value="FXa_inhibition"/>
    <property type="match status" value="1"/>
</dbReference>
<dbReference type="SUPFAM" id="SSF63825">
    <property type="entry name" value="YWTD domain"/>
    <property type="match status" value="2"/>
</dbReference>
<evidence type="ECO:0000256" key="18">
    <source>
        <dbReference type="ARBA" id="ARBA00023221"/>
    </source>
</evidence>
<protein>
    <submittedName>
        <fullName evidence="26">Very low-density lipoprotein receptor</fullName>
    </submittedName>
</protein>
<evidence type="ECO:0000256" key="4">
    <source>
        <dbReference type="ARBA" id="ARBA00022548"/>
    </source>
</evidence>
<feature type="disulfide bond" evidence="21">
    <location>
        <begin position="193"/>
        <end position="205"/>
    </location>
</feature>
<dbReference type="PANTHER" id="PTHR22722">
    <property type="entry name" value="LOW-DENSITY LIPOPROTEIN RECEPTOR-RELATED PROTEIN 2-RELATED"/>
    <property type="match status" value="1"/>
</dbReference>
<dbReference type="FunFam" id="4.10.400.10:FF:000049">
    <property type="entry name" value="Very low density lipoprotein receptor"/>
    <property type="match status" value="1"/>
</dbReference>
<keyword evidence="7 24" id="KW-0732">Signal</keyword>
<feature type="disulfide bond" evidence="21">
    <location>
        <begin position="161"/>
        <end position="179"/>
    </location>
</feature>
<dbReference type="SUPFAM" id="SSF57184">
    <property type="entry name" value="Growth factor receptor domain"/>
    <property type="match status" value="1"/>
</dbReference>
<feature type="domain" description="EGF-like" evidence="25">
    <location>
        <begin position="396"/>
        <end position="431"/>
    </location>
</feature>
<dbReference type="GO" id="GO:0005905">
    <property type="term" value="C:clathrin-coated pit"/>
    <property type="evidence" value="ECO:0007669"/>
    <property type="project" value="UniProtKB-SubCell"/>
</dbReference>
<feature type="disulfide bond" evidence="21">
    <location>
        <begin position="285"/>
        <end position="303"/>
    </location>
</feature>
<evidence type="ECO:0000256" key="11">
    <source>
        <dbReference type="ARBA" id="ARBA00023098"/>
    </source>
</evidence>
<feature type="disulfide bond" evidence="21">
    <location>
        <begin position="33"/>
        <end position="45"/>
    </location>
</feature>
<dbReference type="PROSITE" id="PS00010">
    <property type="entry name" value="ASX_HYDROXYL"/>
    <property type="match status" value="2"/>
</dbReference>
<dbReference type="FunFam" id="4.10.400.10:FF:000038">
    <property type="entry name" value="Very low density lipoprotein receptor"/>
    <property type="match status" value="1"/>
</dbReference>
<dbReference type="InterPro" id="IPR023415">
    <property type="entry name" value="LDLR_class-A_CS"/>
</dbReference>
<feature type="disulfide bond" evidence="21">
    <location>
        <begin position="52"/>
        <end position="67"/>
    </location>
</feature>
<feature type="disulfide bond" evidence="21">
    <location>
        <begin position="297"/>
        <end position="312"/>
    </location>
</feature>
<evidence type="ECO:0000256" key="9">
    <source>
        <dbReference type="ARBA" id="ARBA00022989"/>
    </source>
</evidence>
<dbReference type="GO" id="GO:0008203">
    <property type="term" value="P:cholesterol metabolic process"/>
    <property type="evidence" value="ECO:0007669"/>
    <property type="project" value="UniProtKB-KW"/>
</dbReference>
<dbReference type="PROSITE" id="PS01209">
    <property type="entry name" value="LDLRA_1"/>
    <property type="match status" value="4"/>
</dbReference>
<comment type="subcellular location">
    <subcellularLocation>
        <location evidence="19">Endomembrane system</location>
        <topology evidence="19">Single-pass type I membrane protein</topology>
    </subcellularLocation>
    <subcellularLocation>
        <location evidence="1">Membrane</location>
        <location evidence="1">Clathrin-coated pit</location>
    </subcellularLocation>
</comment>
<keyword evidence="3 20" id="KW-0245">EGF-like domain</keyword>
<dbReference type="Gene3D" id="2.10.25.10">
    <property type="entry name" value="Laminin"/>
    <property type="match status" value="2"/>
</dbReference>
<dbReference type="InterPro" id="IPR009030">
    <property type="entry name" value="Growth_fac_rcpt_cys_sf"/>
</dbReference>
<evidence type="ECO:0000313" key="26">
    <source>
        <dbReference type="EMBL" id="ELW63090.1"/>
    </source>
</evidence>
<keyword evidence="11" id="KW-0443">Lipid metabolism</keyword>
<feature type="disulfide bond" evidence="21">
    <location>
        <begin position="134"/>
        <end position="149"/>
    </location>
</feature>
<dbReference type="FunFam" id="4.10.400.10:FF:000043">
    <property type="entry name" value="Very low density lipoprotein receptor"/>
    <property type="match status" value="1"/>
</dbReference>
<feature type="repeat" description="LDL-receptor class B" evidence="22">
    <location>
        <begin position="525"/>
        <end position="567"/>
    </location>
</feature>
<feature type="chain" id="PRO_5003999526" evidence="24">
    <location>
        <begin position="19"/>
        <end position="954"/>
    </location>
</feature>
<dbReference type="Gene3D" id="4.10.400.10">
    <property type="entry name" value="Low-density Lipoprotein Receptor"/>
    <property type="match status" value="8"/>
</dbReference>
<reference evidence="27" key="2">
    <citation type="journal article" date="2013" name="Nat. Commun.">
        <title>Genome of the Chinese tree shrew.</title>
        <authorList>
            <person name="Fan Y."/>
            <person name="Huang Z.Y."/>
            <person name="Cao C.C."/>
            <person name="Chen C.S."/>
            <person name="Chen Y.X."/>
            <person name="Fan D.D."/>
            <person name="He J."/>
            <person name="Hou H.L."/>
            <person name="Hu L."/>
            <person name="Hu X.T."/>
            <person name="Jiang X.T."/>
            <person name="Lai R."/>
            <person name="Lang Y.S."/>
            <person name="Liang B."/>
            <person name="Liao S.G."/>
            <person name="Mu D."/>
            <person name="Ma Y.Y."/>
            <person name="Niu Y.Y."/>
            <person name="Sun X.Q."/>
            <person name="Xia J.Q."/>
            <person name="Xiao J."/>
            <person name="Xiong Z.Q."/>
            <person name="Xu L."/>
            <person name="Yang L."/>
            <person name="Zhang Y."/>
            <person name="Zhao W."/>
            <person name="Zhao X.D."/>
            <person name="Zheng Y.T."/>
            <person name="Zhou J.M."/>
            <person name="Zhu Y.B."/>
            <person name="Zhang G.J."/>
            <person name="Wang J."/>
            <person name="Yao Y.G."/>
        </authorList>
    </citation>
    <scope>NUCLEOTIDE SEQUENCE [LARGE SCALE GENOMIC DNA]</scope>
</reference>
<feature type="disulfide bond" evidence="21">
    <location>
        <begin position="154"/>
        <end position="166"/>
    </location>
</feature>
<dbReference type="InterPro" id="IPR001881">
    <property type="entry name" value="EGF-like_Ca-bd_dom"/>
</dbReference>
<proteinExistence type="predicted"/>
<keyword evidence="26" id="KW-0449">Lipoprotein</keyword>
<keyword evidence="15 26" id="KW-0675">Receptor</keyword>
<evidence type="ECO:0000256" key="5">
    <source>
        <dbReference type="ARBA" id="ARBA00022583"/>
    </source>
</evidence>
<dbReference type="FunFam" id="4.10.400.10:FF:000053">
    <property type="entry name" value="Very low density lipoprotein receptor"/>
    <property type="match status" value="1"/>
</dbReference>
<keyword evidence="27" id="KW-1185">Reference proteome</keyword>
<dbReference type="AlphaFoldDB" id="L9KJI9"/>
<evidence type="ECO:0000256" key="8">
    <source>
        <dbReference type="ARBA" id="ARBA00022737"/>
    </source>
</evidence>
<dbReference type="InterPro" id="IPR000152">
    <property type="entry name" value="EGF-type_Asp/Asn_hydroxyl_site"/>
</dbReference>
<feature type="transmembrane region" description="Helical" evidence="23">
    <location>
        <begin position="827"/>
        <end position="848"/>
    </location>
</feature>
<keyword evidence="12 23" id="KW-0472">Membrane</keyword>
<feature type="repeat" description="LDL-receptor class B" evidence="22">
    <location>
        <begin position="718"/>
        <end position="762"/>
    </location>
</feature>
<dbReference type="InterPro" id="IPR011042">
    <property type="entry name" value="6-blade_b-propeller_TolB-like"/>
</dbReference>
<evidence type="ECO:0000256" key="21">
    <source>
        <dbReference type="PROSITE-ProRule" id="PRU00124"/>
    </source>
</evidence>
<dbReference type="FunFam" id="4.10.400.10:FF:000046">
    <property type="entry name" value="Very low density lipoprotein receptor"/>
    <property type="match status" value="1"/>
</dbReference>
<dbReference type="Pfam" id="PF00057">
    <property type="entry name" value="Ldl_recept_a"/>
    <property type="match status" value="8"/>
</dbReference>
<evidence type="ECO:0000256" key="10">
    <source>
        <dbReference type="ARBA" id="ARBA00023055"/>
    </source>
</evidence>
<evidence type="ECO:0000256" key="20">
    <source>
        <dbReference type="PROSITE-ProRule" id="PRU00076"/>
    </source>
</evidence>
<keyword evidence="17" id="KW-0325">Glycoprotein</keyword>
<dbReference type="STRING" id="246437.L9KJI9"/>
<dbReference type="PROSITE" id="PS50068">
    <property type="entry name" value="LDLRA_2"/>
    <property type="match status" value="8"/>
</dbReference>
<dbReference type="PROSITE" id="PS51120">
    <property type="entry name" value="LDLRB"/>
    <property type="match status" value="4"/>
</dbReference>
<evidence type="ECO:0000256" key="3">
    <source>
        <dbReference type="ARBA" id="ARBA00022536"/>
    </source>
</evidence>
<feature type="disulfide bond" evidence="21">
    <location>
        <begin position="79"/>
        <end position="97"/>
    </location>
</feature>
<feature type="signal peptide" evidence="24">
    <location>
        <begin position="1"/>
        <end position="18"/>
    </location>
</feature>
<keyword evidence="14" id="KW-1207">Sterol metabolism</keyword>
<keyword evidence="18" id="KW-0753">Steroid metabolism</keyword>
<dbReference type="Pfam" id="PF00058">
    <property type="entry name" value="Ldl_recept_b"/>
    <property type="match status" value="7"/>
</dbReference>
<feature type="disulfide bond" evidence="21">
    <location>
        <begin position="278"/>
        <end position="290"/>
    </location>
</feature>
<dbReference type="PROSITE" id="PS50026">
    <property type="entry name" value="EGF_3"/>
    <property type="match status" value="1"/>
</dbReference>
<dbReference type="GO" id="GO:0043235">
    <property type="term" value="C:receptor complex"/>
    <property type="evidence" value="ECO:0007669"/>
    <property type="project" value="TreeGrafter"/>
</dbReference>
<evidence type="ECO:0000256" key="7">
    <source>
        <dbReference type="ARBA" id="ARBA00022729"/>
    </source>
</evidence>
<dbReference type="Proteomes" id="UP000011518">
    <property type="component" value="Unassembled WGS sequence"/>
</dbReference>
<feature type="disulfide bond" evidence="20">
    <location>
        <begin position="400"/>
        <end position="410"/>
    </location>
</feature>
<evidence type="ECO:0000256" key="17">
    <source>
        <dbReference type="ARBA" id="ARBA00023180"/>
    </source>
</evidence>
<dbReference type="SMART" id="SM00179">
    <property type="entry name" value="EGF_CA"/>
    <property type="match status" value="2"/>
</dbReference>
<dbReference type="InParanoid" id="L9KJI9"/>
<keyword evidence="5" id="KW-0254">Endocytosis</keyword>
<feature type="disulfide bond" evidence="21">
    <location>
        <begin position="200"/>
        <end position="218"/>
    </location>
</feature>
<feature type="repeat" description="LDL-receptor class B" evidence="22">
    <location>
        <begin position="481"/>
        <end position="524"/>
    </location>
</feature>
<keyword evidence="4" id="KW-0153">Cholesterol metabolism</keyword>
<feature type="disulfide bond" evidence="21">
    <location>
        <begin position="173"/>
        <end position="188"/>
    </location>
</feature>
<feature type="disulfide bond" evidence="21">
    <location>
        <begin position="72"/>
        <end position="84"/>
    </location>
</feature>
<dbReference type="SMART" id="SM00192">
    <property type="entry name" value="LDLa"/>
    <property type="match status" value="8"/>
</dbReference>
<dbReference type="FunFam" id="2.120.10.30:FF:000002">
    <property type="entry name" value="low-density lipoprotein receptor isoform X1"/>
    <property type="match status" value="1"/>
</dbReference>
<comment type="caution">
    <text evidence="20">Lacks conserved residue(s) required for the propagation of feature annotation.</text>
</comment>
<keyword evidence="8" id="KW-0677">Repeat</keyword>
<dbReference type="InterPro" id="IPR049883">
    <property type="entry name" value="NOTCH1_EGF-like"/>
</dbReference>
<feature type="repeat" description="LDL-receptor class B" evidence="22">
    <location>
        <begin position="624"/>
        <end position="668"/>
    </location>
</feature>
<dbReference type="GO" id="GO:0006869">
    <property type="term" value="P:lipid transport"/>
    <property type="evidence" value="ECO:0007669"/>
    <property type="project" value="UniProtKB-KW"/>
</dbReference>
<dbReference type="GO" id="GO:0042562">
    <property type="term" value="F:hormone binding"/>
    <property type="evidence" value="ECO:0007669"/>
    <property type="project" value="TreeGrafter"/>
</dbReference>
<evidence type="ECO:0000256" key="22">
    <source>
        <dbReference type="PROSITE-ProRule" id="PRU00461"/>
    </source>
</evidence>
<dbReference type="PROSITE" id="PS01186">
    <property type="entry name" value="EGF_2"/>
    <property type="match status" value="1"/>
</dbReference>
<dbReference type="CDD" id="cd00112">
    <property type="entry name" value="LDLa"/>
    <property type="match status" value="8"/>
</dbReference>
<feature type="disulfide bond" evidence="21">
    <location>
        <begin position="40"/>
        <end position="58"/>
    </location>
</feature>
<evidence type="ECO:0000256" key="12">
    <source>
        <dbReference type="ARBA" id="ARBA00023136"/>
    </source>
</evidence>
<keyword evidence="9 23" id="KW-1133">Transmembrane helix</keyword>
<keyword evidence="13 20" id="KW-1015">Disulfide bond</keyword>
<feature type="disulfide bond" evidence="21">
    <location>
        <begin position="239"/>
        <end position="251"/>
    </location>
</feature>
<dbReference type="InterPro" id="IPR000742">
    <property type="entry name" value="EGF"/>
</dbReference>
<organism evidence="26 27">
    <name type="scientific">Tupaia chinensis</name>
    <name type="common">Chinese tree shrew</name>
    <name type="synonym">Tupaia belangeri chinensis</name>
    <dbReference type="NCBI Taxonomy" id="246437"/>
    <lineage>
        <taxon>Eukaryota</taxon>
        <taxon>Metazoa</taxon>
        <taxon>Chordata</taxon>
        <taxon>Craniata</taxon>
        <taxon>Vertebrata</taxon>
        <taxon>Euteleostomi</taxon>
        <taxon>Mammalia</taxon>
        <taxon>Eutheria</taxon>
        <taxon>Euarchontoglires</taxon>
        <taxon>Scandentia</taxon>
        <taxon>Tupaiidae</taxon>
        <taxon>Tupaia</taxon>
    </lineage>
</organism>